<feature type="compositionally biased region" description="Basic and acidic residues" evidence="1">
    <location>
        <begin position="58"/>
        <end position="69"/>
    </location>
</feature>
<name>A0A8J4LAD2_APTPA</name>
<feature type="non-terminal residue" evidence="3">
    <location>
        <position position="1"/>
    </location>
</feature>
<organism evidence="3 6">
    <name type="scientific">Aptenodytes patagonicus</name>
    <name type="common">King penguin</name>
    <dbReference type="NCBI Taxonomy" id="9234"/>
    <lineage>
        <taxon>Eukaryota</taxon>
        <taxon>Metazoa</taxon>
        <taxon>Chordata</taxon>
        <taxon>Craniata</taxon>
        <taxon>Vertebrata</taxon>
        <taxon>Euteleostomi</taxon>
        <taxon>Archelosauria</taxon>
        <taxon>Archosauria</taxon>
        <taxon>Dinosauria</taxon>
        <taxon>Saurischia</taxon>
        <taxon>Theropoda</taxon>
        <taxon>Coelurosauria</taxon>
        <taxon>Aves</taxon>
        <taxon>Neognathae</taxon>
        <taxon>Neoaves</taxon>
        <taxon>Aequornithes</taxon>
        <taxon>Sphenisciformes</taxon>
        <taxon>Spheniscidae</taxon>
        <taxon>Aptenodytes</taxon>
    </lineage>
</organism>
<evidence type="ECO:0000313" key="4">
    <source>
        <dbReference type="EMBL" id="KAF1661028.1"/>
    </source>
</evidence>
<accession>A0A8J4LAD2</accession>
<keyword evidence="6" id="KW-1185">Reference proteome</keyword>
<evidence type="ECO:0000313" key="2">
    <source>
        <dbReference type="EMBL" id="KAF1651086.1"/>
    </source>
</evidence>
<proteinExistence type="predicted"/>
<reference evidence="3" key="1">
    <citation type="journal article" date="2019" name="Gigascience">
        <title>High-coverage genomes to elucidate the evolution of penguins.</title>
        <authorList>
            <person name="Pan H."/>
            <person name="Cole T.L."/>
            <person name="Bi X."/>
            <person name="Fang M."/>
            <person name="Zhou C."/>
            <person name="Yang Z."/>
            <person name="Ksepka D.T."/>
            <person name="Hart T."/>
            <person name="Bouzat J.L."/>
            <person name="Argilla L.S."/>
            <person name="Bertelsen M.F."/>
            <person name="Boersma P.D."/>
            <person name="Bost C.A."/>
            <person name="Cherel Y."/>
            <person name="Dann P."/>
            <person name="Fiddaman S.R."/>
            <person name="Howard P."/>
            <person name="Labuschagne K."/>
            <person name="Mattern T."/>
            <person name="Miller G."/>
            <person name="Parker P."/>
            <person name="Phillips R.A."/>
            <person name="Quillfeldt P."/>
            <person name="Ryan P.G."/>
            <person name="Taylor H."/>
            <person name="Thompson D.R."/>
            <person name="Young M.J."/>
            <person name="Ellegaard M.R."/>
            <person name="Gilbert M.T.P."/>
            <person name="Sinding M.S."/>
            <person name="Pacheco G."/>
            <person name="Shepherd L.D."/>
            <person name="Tennyson A.J.D."/>
            <person name="Grosser S."/>
            <person name="Kay E."/>
            <person name="Nupen L.J."/>
            <person name="Ellenberg U."/>
            <person name="Houston D.M."/>
            <person name="Reeve A.H."/>
            <person name="Johnson K."/>
            <person name="Masello J.F."/>
            <person name="Stracke T."/>
            <person name="McKinlay B."/>
            <person name="Borboroglu P.G."/>
            <person name="Zhang D.X."/>
            <person name="Zhang G."/>
        </authorList>
    </citation>
    <scope>NUCLEOTIDE SEQUENCE</scope>
    <source>
        <strain evidence="3">KP FORT 001</strain>
    </source>
</reference>
<protein>
    <submittedName>
        <fullName evidence="3">Uncharacterized protein</fullName>
    </submittedName>
</protein>
<dbReference type="EMBL" id="VULM01008818">
    <property type="protein sequence ID" value="KAF1661028.1"/>
    <property type="molecule type" value="Genomic_DNA"/>
</dbReference>
<dbReference type="EMBL" id="VULM01007973">
    <property type="protein sequence ID" value="KAF1662230.1"/>
    <property type="molecule type" value="Genomic_DNA"/>
</dbReference>
<dbReference type="EMBL" id="VULM01010743">
    <property type="protein sequence ID" value="KAF1658747.1"/>
    <property type="molecule type" value="Genomic_DNA"/>
</dbReference>
<evidence type="ECO:0000313" key="5">
    <source>
        <dbReference type="EMBL" id="KAF1662230.1"/>
    </source>
</evidence>
<gene>
    <name evidence="4" type="ORF">FQA23_0012494</name>
    <name evidence="2" type="ORF">FQA23_0012497</name>
    <name evidence="3" type="ORF">FQA23_0012499</name>
    <name evidence="5" type="ORF">FQA23_0012500</name>
</gene>
<dbReference type="Proteomes" id="UP000751161">
    <property type="component" value="Unassembled WGS sequence"/>
</dbReference>
<feature type="region of interest" description="Disordered" evidence="1">
    <location>
        <begin position="41"/>
        <end position="69"/>
    </location>
</feature>
<dbReference type="EMBL" id="VULM01013898">
    <property type="protein sequence ID" value="KAF1651086.1"/>
    <property type="molecule type" value="Genomic_DNA"/>
</dbReference>
<evidence type="ECO:0000313" key="6">
    <source>
        <dbReference type="Proteomes" id="UP000751161"/>
    </source>
</evidence>
<evidence type="ECO:0000256" key="1">
    <source>
        <dbReference type="SAM" id="MobiDB-lite"/>
    </source>
</evidence>
<evidence type="ECO:0000313" key="3">
    <source>
        <dbReference type="EMBL" id="KAF1658747.1"/>
    </source>
</evidence>
<sequence>RQCRTEEEVELLRKLDKQYEGSKNINKLIVEHILSKTAKQVSDKRRGLLQSPVKRRGKDREGRKYLAKE</sequence>
<dbReference type="AlphaFoldDB" id="A0A8J4LAD2"/>
<feature type="non-terminal residue" evidence="3">
    <location>
        <position position="69"/>
    </location>
</feature>
<comment type="caution">
    <text evidence="3">The sequence shown here is derived from an EMBL/GenBank/DDBJ whole genome shotgun (WGS) entry which is preliminary data.</text>
</comment>